<dbReference type="STRING" id="661399.AQJ67_21725"/>
<proteinExistence type="predicted"/>
<protein>
    <recommendedName>
        <fullName evidence="4">Transglycosylase SLT domain-containing protein</fullName>
    </recommendedName>
</protein>
<comment type="caution">
    <text evidence="2">The sequence shown here is derived from an EMBL/GenBank/DDBJ whole genome shotgun (WGS) entry which is preliminary data.</text>
</comment>
<sequence length="450" mass="49913">MSAVAYRADVEFLDASNPQLIERTAAEYGRLHSLLASCDDDFRKAGKVEWESEHRERYTRRLKEALDLAEHLAAAFRRVRKALDDYATAVERAKGHFENGRTTEDRLVEVMSREAQAITPTARAAEPLRQWEDLRATTGFLDWVAELTVDVDAIREEAEQYYNATRDHYGDAERVESAAREDCVHEIRAALRSLPDFRGGDSGYPALLVGAVDALRREVGEAGHDPNTQLPGTGTKVDAIPGVSGDTPVSPSLQRIRDRLARLPAAQDHYLYLPSDDDAGRRQYIAGNKALINDAAQSSGLPPEMVAGIAWMEVEGDPSWIDEAAYGVRRHIPGTGEADQTSMGPIAIQVRRSAEVLGYDPQNLTDAQREEVVNASKDPGQNIYIASEYLAQLKAESEFADVPPERMTREQMQELAARYNGGPYYRSDDAQRYGRGFDGSVDDAKRALES</sequence>
<dbReference type="Proteomes" id="UP000053429">
    <property type="component" value="Unassembled WGS sequence"/>
</dbReference>
<dbReference type="EMBL" id="LMWY01000024">
    <property type="protein sequence ID" value="KUO02461.1"/>
    <property type="molecule type" value="Genomic_DNA"/>
</dbReference>
<evidence type="ECO:0000313" key="2">
    <source>
        <dbReference type="EMBL" id="KUO02461.1"/>
    </source>
</evidence>
<dbReference type="InterPro" id="IPR023346">
    <property type="entry name" value="Lysozyme-like_dom_sf"/>
</dbReference>
<evidence type="ECO:0000256" key="1">
    <source>
        <dbReference type="SAM" id="MobiDB-lite"/>
    </source>
</evidence>
<dbReference type="Gene3D" id="1.10.530.10">
    <property type="match status" value="1"/>
</dbReference>
<evidence type="ECO:0008006" key="4">
    <source>
        <dbReference type="Google" id="ProtNLM"/>
    </source>
</evidence>
<dbReference type="SUPFAM" id="SSF53955">
    <property type="entry name" value="Lysozyme-like"/>
    <property type="match status" value="1"/>
</dbReference>
<feature type="region of interest" description="Disordered" evidence="1">
    <location>
        <begin position="223"/>
        <end position="251"/>
    </location>
</feature>
<dbReference type="OrthoDB" id="3943268at2"/>
<dbReference type="AlphaFoldDB" id="A0A101U1P4"/>
<gene>
    <name evidence="2" type="ORF">AQJ67_21725</name>
</gene>
<organism evidence="2 3">
    <name type="scientific">Streptomyces caeruleatus</name>
    <dbReference type="NCBI Taxonomy" id="661399"/>
    <lineage>
        <taxon>Bacteria</taxon>
        <taxon>Bacillati</taxon>
        <taxon>Actinomycetota</taxon>
        <taxon>Actinomycetes</taxon>
        <taxon>Kitasatosporales</taxon>
        <taxon>Streptomycetaceae</taxon>
        <taxon>Streptomyces</taxon>
    </lineage>
</organism>
<feature type="region of interest" description="Disordered" evidence="1">
    <location>
        <begin position="420"/>
        <end position="450"/>
    </location>
</feature>
<reference evidence="2 3" key="1">
    <citation type="submission" date="2015-10" db="EMBL/GenBank/DDBJ databases">
        <title>Draft genome sequence of Streptomyces caeruleatus NRRL B-24802, type strain for the species Streptomyces caeruleatus.</title>
        <authorList>
            <person name="Ruckert C."/>
            <person name="Winkler A."/>
            <person name="Kalinowski J."/>
            <person name="Kampfer P."/>
            <person name="Glaeser S."/>
        </authorList>
    </citation>
    <scope>NUCLEOTIDE SEQUENCE [LARGE SCALE GENOMIC DNA]</scope>
    <source>
        <strain evidence="2 3">NRRL B-24802</strain>
    </source>
</reference>
<evidence type="ECO:0000313" key="3">
    <source>
        <dbReference type="Proteomes" id="UP000053429"/>
    </source>
</evidence>
<accession>A0A101U1P4</accession>
<name>A0A101U1P4_9ACTN</name>
<keyword evidence="3" id="KW-1185">Reference proteome</keyword>